<dbReference type="PANTHER" id="PTHR37981:SF1">
    <property type="entry name" value="SGNH HYDROLASE-TYPE ESTERASE DOMAIN-CONTAINING PROTEIN"/>
    <property type="match status" value="1"/>
</dbReference>
<feature type="chain" id="PRO_5041311548" description="SGNH hydrolase-type esterase domain-containing protein" evidence="2">
    <location>
        <begin position="20"/>
        <end position="491"/>
    </location>
</feature>
<dbReference type="InterPro" id="IPR036514">
    <property type="entry name" value="SGNH_hydro_sf"/>
</dbReference>
<dbReference type="AlphaFoldDB" id="A0AA43QVD2"/>
<dbReference type="CDD" id="cd01823">
    <property type="entry name" value="SEST_like"/>
    <property type="match status" value="1"/>
</dbReference>
<evidence type="ECO:0000256" key="1">
    <source>
        <dbReference type="SAM" id="MobiDB-lite"/>
    </source>
</evidence>
<dbReference type="InterPro" id="IPR037460">
    <property type="entry name" value="SEST-like"/>
</dbReference>
<dbReference type="GO" id="GO:0016788">
    <property type="term" value="F:hydrolase activity, acting on ester bonds"/>
    <property type="evidence" value="ECO:0007669"/>
    <property type="project" value="InterPro"/>
</dbReference>
<dbReference type="Gene3D" id="3.40.50.1110">
    <property type="entry name" value="SGNH hydrolase"/>
    <property type="match status" value="1"/>
</dbReference>
<feature type="region of interest" description="Disordered" evidence="1">
    <location>
        <begin position="324"/>
        <end position="359"/>
    </location>
</feature>
<proteinExistence type="predicted"/>
<dbReference type="PANTHER" id="PTHR37981">
    <property type="entry name" value="LIPASE 2"/>
    <property type="match status" value="1"/>
</dbReference>
<dbReference type="SUPFAM" id="SSF52266">
    <property type="entry name" value="SGNH hydrolase"/>
    <property type="match status" value="1"/>
</dbReference>
<evidence type="ECO:0000313" key="4">
    <source>
        <dbReference type="Proteomes" id="UP001161017"/>
    </source>
</evidence>
<gene>
    <name evidence="3" type="ORF">OHK93_002797</name>
</gene>
<protein>
    <recommendedName>
        <fullName evidence="5">SGNH hydrolase-type esterase domain-containing protein</fullName>
    </recommendedName>
</protein>
<evidence type="ECO:0000256" key="2">
    <source>
        <dbReference type="SAM" id="SignalP"/>
    </source>
</evidence>
<dbReference type="Proteomes" id="UP001161017">
    <property type="component" value="Unassembled WGS sequence"/>
</dbReference>
<feature type="signal peptide" evidence="2">
    <location>
        <begin position="1"/>
        <end position="19"/>
    </location>
</feature>
<sequence length="491" mass="53144">MSSLTKAVPLLLLAAQSFAAYTSLFDIYKRDYDTFEWGAIGDSWASGVRAKPADDYVPDSQKCLLTNYAYGPQLEQDSSWAAGKKENFHFAACSGATLGEMAQGSKQIANTGSPRLITMTAGGNNAGFYGIATNCIYQHIDKDYGPDYPDPESECAKSIQISHDYIHKPYSAGQGGLAYDLNVTLADLMDTDQARSHIGFFLYLTGYAKFFDVSGNWCDNQSFGAKLKKPKLTLDLRNAINGLTQDLNDLYKQTIQDFPAHGMRFIDIDPGFENNRFCMEPSLLQRPWWFSAQYYGTYVWLWNLSVPGSDNTLVDANDIPKAAPDEDNAYPGLNTNADIGPQSGGDEDGTPGWQQRPFHPKAPGYTAIKDAIIAQMKIDLIPESDPECTTPTANGSPSIDEAHTMNDALDAHGDDDCCAGDASKNESNCKGLDVTAVNGKTVDLCGDGTGQCIKCAQAANYLAGLITTCTQNGVVSAKQDVNGMPGLSIQI</sequence>
<accession>A0AA43QVD2</accession>
<dbReference type="GO" id="GO:0006629">
    <property type="term" value="P:lipid metabolic process"/>
    <property type="evidence" value="ECO:0007669"/>
    <property type="project" value="TreeGrafter"/>
</dbReference>
<dbReference type="EMBL" id="JAPUFD010000015">
    <property type="protein sequence ID" value="MDI1491588.1"/>
    <property type="molecule type" value="Genomic_DNA"/>
</dbReference>
<evidence type="ECO:0008006" key="5">
    <source>
        <dbReference type="Google" id="ProtNLM"/>
    </source>
</evidence>
<keyword evidence="4" id="KW-1185">Reference proteome</keyword>
<reference evidence="3" key="1">
    <citation type="journal article" date="2023" name="Genome Biol. Evol.">
        <title>First Whole Genome Sequence and Flow Cytometry Genome Size Data for the Lichen-Forming Fungus Ramalina farinacea (Ascomycota).</title>
        <authorList>
            <person name="Llewellyn T."/>
            <person name="Mian S."/>
            <person name="Hill R."/>
            <person name="Leitch I.J."/>
            <person name="Gaya E."/>
        </authorList>
    </citation>
    <scope>NUCLEOTIDE SEQUENCE</scope>
    <source>
        <strain evidence="3">LIQ254RAFAR</strain>
    </source>
</reference>
<keyword evidence="2" id="KW-0732">Signal</keyword>
<name>A0AA43QVD2_9LECA</name>
<comment type="caution">
    <text evidence="3">The sequence shown here is derived from an EMBL/GenBank/DDBJ whole genome shotgun (WGS) entry which is preliminary data.</text>
</comment>
<evidence type="ECO:0000313" key="3">
    <source>
        <dbReference type="EMBL" id="MDI1491588.1"/>
    </source>
</evidence>
<organism evidence="3 4">
    <name type="scientific">Ramalina farinacea</name>
    <dbReference type="NCBI Taxonomy" id="258253"/>
    <lineage>
        <taxon>Eukaryota</taxon>
        <taxon>Fungi</taxon>
        <taxon>Dikarya</taxon>
        <taxon>Ascomycota</taxon>
        <taxon>Pezizomycotina</taxon>
        <taxon>Lecanoromycetes</taxon>
        <taxon>OSLEUM clade</taxon>
        <taxon>Lecanoromycetidae</taxon>
        <taxon>Lecanorales</taxon>
        <taxon>Lecanorineae</taxon>
        <taxon>Ramalinaceae</taxon>
        <taxon>Ramalina</taxon>
    </lineage>
</organism>